<dbReference type="GO" id="GO:0032389">
    <property type="term" value="C:MutLalpha complex"/>
    <property type="evidence" value="ECO:0007669"/>
    <property type="project" value="TreeGrafter"/>
</dbReference>
<evidence type="ECO:0000256" key="1">
    <source>
        <dbReference type="ARBA" id="ARBA00006082"/>
    </source>
</evidence>
<dbReference type="SMART" id="SM01340">
    <property type="entry name" value="DNA_mis_repair"/>
    <property type="match status" value="1"/>
</dbReference>
<comment type="similarity">
    <text evidence="1">Belongs to the DNA mismatch repair MutL/HexB family.</text>
</comment>
<dbReference type="GO" id="GO:0005524">
    <property type="term" value="F:ATP binding"/>
    <property type="evidence" value="ECO:0007669"/>
    <property type="project" value="InterPro"/>
</dbReference>
<reference evidence="5" key="1">
    <citation type="submission" date="2020-04" db="EMBL/GenBank/DDBJ databases">
        <title>Genome Assembly and Annotation of Botryosphaeria dothidea sdau 11-99, a Latent Pathogen of Apple Fruit Ring Rot in China.</title>
        <authorList>
            <person name="Yu C."/>
            <person name="Diao Y."/>
            <person name="Lu Q."/>
            <person name="Zhao J."/>
            <person name="Cui S."/>
            <person name="Peng C."/>
            <person name="He B."/>
            <person name="Liu H."/>
        </authorList>
    </citation>
    <scope>NUCLEOTIDE SEQUENCE [LARGE SCALE GENOMIC DNA]</scope>
    <source>
        <strain evidence="5">Sdau11-99</strain>
    </source>
</reference>
<dbReference type="AlphaFoldDB" id="A0A8H4IYU5"/>
<dbReference type="GO" id="GO:0061982">
    <property type="term" value="P:meiosis I cell cycle process"/>
    <property type="evidence" value="ECO:0007669"/>
    <property type="project" value="UniProtKB-ARBA"/>
</dbReference>
<dbReference type="InterPro" id="IPR020568">
    <property type="entry name" value="Ribosomal_Su5_D2-typ_SF"/>
</dbReference>
<protein>
    <submittedName>
        <fullName evidence="5">PMS1 protein-like protein 1</fullName>
    </submittedName>
</protein>
<keyword evidence="2" id="KW-0227">DNA damage</keyword>
<dbReference type="InterPro" id="IPR013507">
    <property type="entry name" value="DNA_mismatch_S5_2-like"/>
</dbReference>
<sequence length="736" mass="79532">MTEPPEPAAALEPLSTTSSIRALPAPTVRALSSSLTLADPVAAVKELVDNALDAGATSVAVDVAANTIDYVSVRDNGRSVPPTGDDRALLGRRHSTSKLGDGDESRDVGGRTLGFRGEALASLAEVAAGVWVTVRCEGEGVASVLRIGRTPGEGGIEERKVGAPVGTTVRAEGFFERWPVRKQSALRDREKGLKRLRGVMQTYALARPGVRLQLRVGKGKGTAVAGGGKGDWVYAPKPGIAVGTEEERMADAVWKVVGKDTAAQCAYSIREVKGYTVEAFLPRSDAEGRKITGYGQFLSIDTRPVSTARGTMKLIAKAFRNKLKKANPALEDVKEPFWKMDVKCPPGSYDPNVEPSKNDLLFDDAEITEAEDKEAQMHDADEMSVDGDLFDTDLDIITAVAATANRSEDTTATMNNGSDLAVPDTNQAPAQDEQQSEEESPRPKRQRTWKYNMYDFDEDDLPIGDGELEVAPDETIAEEASEQEAVDDITVSNPWTMAKMNARVRNPNPSINAQKVHPMADQTPSELSLPTNTPESQNPLVHDHISGLKREIVQEWAMRHQQSIHFGALTASCIVSEQLKQAPSLEMKTSLIHSRNKEITKIKKTNRQADLQSRSAPALDSCPFVNSPSVSRLAAAPLPSFRLNVSLKISSNLKELDPVANGLTWAPRDGTERVFGSEWGEVISPTVVQKWADGLGQLLTQRKPAGLDAAELKEDISFLLMDAVAKQRGEVSACGG</sequence>
<evidence type="ECO:0000256" key="2">
    <source>
        <dbReference type="ARBA" id="ARBA00022763"/>
    </source>
</evidence>
<dbReference type="InterPro" id="IPR036890">
    <property type="entry name" value="HATPase_C_sf"/>
</dbReference>
<feature type="domain" description="DNA mismatch repair protein S5" evidence="4">
    <location>
        <begin position="253"/>
        <end position="372"/>
    </location>
</feature>
<evidence type="ECO:0000259" key="4">
    <source>
        <dbReference type="SMART" id="SM01340"/>
    </source>
</evidence>
<dbReference type="Proteomes" id="UP000572817">
    <property type="component" value="Unassembled WGS sequence"/>
</dbReference>
<feature type="compositionally biased region" description="Polar residues" evidence="3">
    <location>
        <begin position="410"/>
        <end position="433"/>
    </location>
</feature>
<dbReference type="InterPro" id="IPR038973">
    <property type="entry name" value="MutL/Mlh/Pms-like"/>
</dbReference>
<dbReference type="GO" id="GO:0030983">
    <property type="term" value="F:mismatched DNA binding"/>
    <property type="evidence" value="ECO:0007669"/>
    <property type="project" value="InterPro"/>
</dbReference>
<evidence type="ECO:0000256" key="3">
    <source>
        <dbReference type="SAM" id="MobiDB-lite"/>
    </source>
</evidence>
<dbReference type="Gene3D" id="3.30.565.10">
    <property type="entry name" value="Histidine kinase-like ATPase, C-terminal domain"/>
    <property type="match status" value="1"/>
</dbReference>
<dbReference type="EMBL" id="WWBZ02000016">
    <property type="protein sequence ID" value="KAF4309023.1"/>
    <property type="molecule type" value="Genomic_DNA"/>
</dbReference>
<organism evidence="5 6">
    <name type="scientific">Botryosphaeria dothidea</name>
    <dbReference type="NCBI Taxonomy" id="55169"/>
    <lineage>
        <taxon>Eukaryota</taxon>
        <taxon>Fungi</taxon>
        <taxon>Dikarya</taxon>
        <taxon>Ascomycota</taxon>
        <taxon>Pezizomycotina</taxon>
        <taxon>Dothideomycetes</taxon>
        <taxon>Dothideomycetes incertae sedis</taxon>
        <taxon>Botryosphaeriales</taxon>
        <taxon>Botryosphaeriaceae</taxon>
        <taxon>Botryosphaeria</taxon>
    </lineage>
</organism>
<dbReference type="OrthoDB" id="10263226at2759"/>
<dbReference type="SUPFAM" id="SSF54211">
    <property type="entry name" value="Ribosomal protein S5 domain 2-like"/>
    <property type="match status" value="1"/>
</dbReference>
<dbReference type="InterPro" id="IPR014762">
    <property type="entry name" value="DNA_mismatch_repair_CS"/>
</dbReference>
<accession>A0A8H4IYU5</accession>
<dbReference type="InterPro" id="IPR014721">
    <property type="entry name" value="Ribsml_uS5_D2-typ_fold_subgr"/>
</dbReference>
<proteinExistence type="inferred from homology"/>
<dbReference type="PROSITE" id="PS00058">
    <property type="entry name" value="DNA_MISMATCH_REPAIR_1"/>
    <property type="match status" value="1"/>
</dbReference>
<evidence type="ECO:0000313" key="5">
    <source>
        <dbReference type="EMBL" id="KAF4309023.1"/>
    </source>
</evidence>
<dbReference type="PANTHER" id="PTHR10073:SF41">
    <property type="entry name" value="MISMATCH REPAIR PROTEIN, PUTATIVE (AFU_ORTHOLOGUE AFUA_8G05820)-RELATED"/>
    <property type="match status" value="1"/>
</dbReference>
<keyword evidence="6" id="KW-1185">Reference proteome</keyword>
<dbReference type="Pfam" id="PF13589">
    <property type="entry name" value="HATPase_c_3"/>
    <property type="match status" value="1"/>
</dbReference>
<gene>
    <name evidence="5" type="ORF">GTA08_BOTSDO02664</name>
</gene>
<dbReference type="SUPFAM" id="SSF55874">
    <property type="entry name" value="ATPase domain of HSP90 chaperone/DNA topoisomerase II/histidine kinase"/>
    <property type="match status" value="1"/>
</dbReference>
<name>A0A8H4IYU5_9PEZI</name>
<dbReference type="PANTHER" id="PTHR10073">
    <property type="entry name" value="DNA MISMATCH REPAIR PROTEIN MLH, PMS, MUTL"/>
    <property type="match status" value="1"/>
</dbReference>
<dbReference type="Pfam" id="PF01119">
    <property type="entry name" value="DNA_mis_repair"/>
    <property type="match status" value="1"/>
</dbReference>
<dbReference type="GO" id="GO:0006298">
    <property type="term" value="P:mismatch repair"/>
    <property type="evidence" value="ECO:0007669"/>
    <property type="project" value="InterPro"/>
</dbReference>
<dbReference type="GO" id="GO:0140664">
    <property type="term" value="F:ATP-dependent DNA damage sensor activity"/>
    <property type="evidence" value="ECO:0007669"/>
    <property type="project" value="InterPro"/>
</dbReference>
<dbReference type="Gene3D" id="3.30.230.10">
    <property type="match status" value="1"/>
</dbReference>
<evidence type="ECO:0000313" key="6">
    <source>
        <dbReference type="Proteomes" id="UP000572817"/>
    </source>
</evidence>
<comment type="caution">
    <text evidence="5">The sequence shown here is derived from an EMBL/GenBank/DDBJ whole genome shotgun (WGS) entry which is preliminary data.</text>
</comment>
<dbReference type="GO" id="GO:0016887">
    <property type="term" value="F:ATP hydrolysis activity"/>
    <property type="evidence" value="ECO:0007669"/>
    <property type="project" value="InterPro"/>
</dbReference>
<feature type="region of interest" description="Disordered" evidence="3">
    <location>
        <begin position="74"/>
        <end position="108"/>
    </location>
</feature>
<feature type="region of interest" description="Disordered" evidence="3">
    <location>
        <begin position="406"/>
        <end position="450"/>
    </location>
</feature>